<dbReference type="EMBL" id="KN847044">
    <property type="protein sequence ID" value="KIW25640.1"/>
    <property type="molecule type" value="Genomic_DNA"/>
</dbReference>
<dbReference type="RefSeq" id="XP_016245856.1">
    <property type="nucleotide sequence ID" value="XM_016396000.1"/>
</dbReference>
<gene>
    <name evidence="2" type="ORF">PV07_08806</name>
</gene>
<dbReference type="HOGENOM" id="CLU_2497706_0_0_1"/>
<feature type="region of interest" description="Disordered" evidence="1">
    <location>
        <begin position="61"/>
        <end position="86"/>
    </location>
</feature>
<organism evidence="2 3">
    <name type="scientific">Cladophialophora immunda</name>
    <dbReference type="NCBI Taxonomy" id="569365"/>
    <lineage>
        <taxon>Eukaryota</taxon>
        <taxon>Fungi</taxon>
        <taxon>Dikarya</taxon>
        <taxon>Ascomycota</taxon>
        <taxon>Pezizomycotina</taxon>
        <taxon>Eurotiomycetes</taxon>
        <taxon>Chaetothyriomycetidae</taxon>
        <taxon>Chaetothyriales</taxon>
        <taxon>Herpotrichiellaceae</taxon>
        <taxon>Cladophialophora</taxon>
    </lineage>
</organism>
<evidence type="ECO:0000313" key="3">
    <source>
        <dbReference type="Proteomes" id="UP000054466"/>
    </source>
</evidence>
<sequence>MQWNLFETGGQHSGIVPRSFRAAVLLLERKDSDTSPACTANIGPEIQQIVLGNQEPQKIKNVKDEPVSISTPRSPPDNGSLGCQIV</sequence>
<evidence type="ECO:0000256" key="1">
    <source>
        <dbReference type="SAM" id="MobiDB-lite"/>
    </source>
</evidence>
<keyword evidence="3" id="KW-1185">Reference proteome</keyword>
<name>A0A0D2C595_9EURO</name>
<dbReference type="GeneID" id="27348000"/>
<protein>
    <submittedName>
        <fullName evidence="2">Uncharacterized protein</fullName>
    </submittedName>
</protein>
<accession>A0A0D2C595</accession>
<reference evidence="2 3" key="1">
    <citation type="submission" date="2015-01" db="EMBL/GenBank/DDBJ databases">
        <title>The Genome Sequence of Cladophialophora immunda CBS83496.</title>
        <authorList>
            <consortium name="The Broad Institute Genomics Platform"/>
            <person name="Cuomo C."/>
            <person name="de Hoog S."/>
            <person name="Gorbushina A."/>
            <person name="Stielow B."/>
            <person name="Teixiera M."/>
            <person name="Abouelleil A."/>
            <person name="Chapman S.B."/>
            <person name="Priest M."/>
            <person name="Young S.K."/>
            <person name="Wortman J."/>
            <person name="Nusbaum C."/>
            <person name="Birren B."/>
        </authorList>
    </citation>
    <scope>NUCLEOTIDE SEQUENCE [LARGE SCALE GENOMIC DNA]</scope>
    <source>
        <strain evidence="2 3">CBS 83496</strain>
    </source>
</reference>
<dbReference type="Proteomes" id="UP000054466">
    <property type="component" value="Unassembled WGS sequence"/>
</dbReference>
<dbReference type="AlphaFoldDB" id="A0A0D2C595"/>
<dbReference type="VEuPathDB" id="FungiDB:PV07_08806"/>
<evidence type="ECO:0000313" key="2">
    <source>
        <dbReference type="EMBL" id="KIW25640.1"/>
    </source>
</evidence>
<proteinExistence type="predicted"/>